<dbReference type="EMBL" id="FOQO01000002">
    <property type="protein sequence ID" value="SFI10732.1"/>
    <property type="molecule type" value="Genomic_DNA"/>
</dbReference>
<dbReference type="STRING" id="1477437.SAMN05444682_102338"/>
<protein>
    <recommendedName>
        <fullName evidence="3">HTH cro/C1-type domain-containing protein</fullName>
    </recommendedName>
</protein>
<dbReference type="AlphaFoldDB" id="A0A1I3FHY7"/>
<gene>
    <name evidence="1" type="ORF">SAMN05444682_102338</name>
</gene>
<name>A0A1I3FHY7_9SPHI</name>
<organism evidence="1 2">
    <name type="scientific">Parapedobacter indicus</name>
    <dbReference type="NCBI Taxonomy" id="1477437"/>
    <lineage>
        <taxon>Bacteria</taxon>
        <taxon>Pseudomonadati</taxon>
        <taxon>Bacteroidota</taxon>
        <taxon>Sphingobacteriia</taxon>
        <taxon>Sphingobacteriales</taxon>
        <taxon>Sphingobacteriaceae</taxon>
        <taxon>Parapedobacter</taxon>
    </lineage>
</organism>
<proteinExistence type="predicted"/>
<dbReference type="Proteomes" id="UP000198670">
    <property type="component" value="Unassembled WGS sequence"/>
</dbReference>
<keyword evidence="2" id="KW-1185">Reference proteome</keyword>
<sequence length="157" mass="17867">MSAPDTKGDENAGSMRPLRINYIRVKKNEVPQDEGSLAKKNVHELCYAVDENGRYTTVPSRGWEVKTLALNESLELIEERIAATKSAVIAGELSPIAYFMELNRMDIPLLASYVGIHRWFVKRHFHPKRFQKLNKKTLRKYADVFGITVEKLTSGVC</sequence>
<evidence type="ECO:0000313" key="2">
    <source>
        <dbReference type="Proteomes" id="UP000198670"/>
    </source>
</evidence>
<accession>A0A1I3FHY7</accession>
<reference evidence="1 2" key="1">
    <citation type="submission" date="2016-10" db="EMBL/GenBank/DDBJ databases">
        <authorList>
            <person name="de Groot N.N."/>
        </authorList>
    </citation>
    <scope>NUCLEOTIDE SEQUENCE [LARGE SCALE GENOMIC DNA]</scope>
    <source>
        <strain evidence="1 2">RK1</strain>
    </source>
</reference>
<evidence type="ECO:0000313" key="1">
    <source>
        <dbReference type="EMBL" id="SFI10732.1"/>
    </source>
</evidence>
<evidence type="ECO:0008006" key="3">
    <source>
        <dbReference type="Google" id="ProtNLM"/>
    </source>
</evidence>